<evidence type="ECO:0000313" key="3">
    <source>
        <dbReference type="Proteomes" id="UP000244336"/>
    </source>
</evidence>
<dbReference type="Proteomes" id="UP000244336">
    <property type="component" value="Chromosome 2"/>
</dbReference>
<dbReference type="PANTHER" id="PTHR34145">
    <property type="entry name" value="OS02G0105600 PROTEIN"/>
    <property type="match status" value="1"/>
</dbReference>
<dbReference type="SUPFAM" id="SSF52058">
    <property type="entry name" value="L domain-like"/>
    <property type="match status" value="1"/>
</dbReference>
<protein>
    <recommendedName>
        <fullName evidence="1">At1g61320/AtMIF1 LRR domain-containing protein</fullName>
    </recommendedName>
</protein>
<dbReference type="PANTHER" id="PTHR34145:SF56">
    <property type="entry name" value="F-BOX DOMAIN-CONTAINING PROTEIN"/>
    <property type="match status" value="1"/>
</dbReference>
<dbReference type="OrthoDB" id="673243at2759"/>
<dbReference type="Pfam" id="PF23622">
    <property type="entry name" value="LRR_At1g61320_AtMIF1"/>
    <property type="match status" value="1"/>
</dbReference>
<accession>A0A2T7EU73</accession>
<dbReference type="STRING" id="1504633.A0A2T7EU73"/>
<dbReference type="InterPro" id="IPR053772">
    <property type="entry name" value="At1g61320/At1g61330-like"/>
</dbReference>
<dbReference type="InterPro" id="IPR055357">
    <property type="entry name" value="LRR_At1g61320_AtMIF1"/>
</dbReference>
<sequence>MNHQSLQWLQQRGYPLNRMAILKEAKNKILSLRKAKDLNTRNLRFQRCRPNLYFIVEDLGLELSLYGDDKISSDFTRIVYHILKKHSGISLKTFQLDLASPCSYIGVEELILATTSMIPTYNFPLSLLSVKNVNSIRYLSLSFCAFHPTVKFGCFRSLKRLHLHFLSITGDELGHLLSDSFALEQLELSFCNNIKCLKVPRVLLRLSYLEVVFCSRLQVIESEAPNLSSFCFRWIHHVRISLGPALHVKKLEISGSGAFHHGQLPTIMPSLQTLTINSLSKKMTSTPSLHSKFHQLKYLNIRIPGETHGPVYDYFSLALFLDASPCLETLILRIHVPESHLKHGLFSGDPSNLREMPRHGNEKLKRVQIDGFYPAKSLLELARHLLGSATSLGCLALGTNYCSCKFGDKDFGKCYLLAIGT</sequence>
<organism evidence="2 3">
    <name type="scientific">Panicum hallii var. hallii</name>
    <dbReference type="NCBI Taxonomy" id="1504633"/>
    <lineage>
        <taxon>Eukaryota</taxon>
        <taxon>Viridiplantae</taxon>
        <taxon>Streptophyta</taxon>
        <taxon>Embryophyta</taxon>
        <taxon>Tracheophyta</taxon>
        <taxon>Spermatophyta</taxon>
        <taxon>Magnoliopsida</taxon>
        <taxon>Liliopsida</taxon>
        <taxon>Poales</taxon>
        <taxon>Poaceae</taxon>
        <taxon>PACMAD clade</taxon>
        <taxon>Panicoideae</taxon>
        <taxon>Panicodae</taxon>
        <taxon>Paniceae</taxon>
        <taxon>Panicinae</taxon>
        <taxon>Panicum</taxon>
        <taxon>Panicum sect. Panicum</taxon>
    </lineage>
</organism>
<gene>
    <name evidence="2" type="ORF">GQ55_2G308800</name>
</gene>
<keyword evidence="3" id="KW-1185">Reference proteome</keyword>
<dbReference type="InterPro" id="IPR032675">
    <property type="entry name" value="LRR_dom_sf"/>
</dbReference>
<feature type="domain" description="At1g61320/AtMIF1 LRR" evidence="1">
    <location>
        <begin position="82"/>
        <end position="415"/>
    </location>
</feature>
<evidence type="ECO:0000259" key="1">
    <source>
        <dbReference type="Pfam" id="PF23622"/>
    </source>
</evidence>
<reference evidence="2 3" key="1">
    <citation type="submission" date="2018-04" db="EMBL/GenBank/DDBJ databases">
        <title>WGS assembly of Panicum hallii var. hallii HAL2.</title>
        <authorList>
            <person name="Lovell J."/>
            <person name="Jenkins J."/>
            <person name="Lowry D."/>
            <person name="Mamidi S."/>
            <person name="Sreedasyam A."/>
            <person name="Weng X."/>
            <person name="Barry K."/>
            <person name="Bonette J."/>
            <person name="Campitelli B."/>
            <person name="Daum C."/>
            <person name="Gordon S."/>
            <person name="Gould B."/>
            <person name="Lipzen A."/>
            <person name="MacQueen A."/>
            <person name="Palacio-Mejia J."/>
            <person name="Plott C."/>
            <person name="Shakirov E."/>
            <person name="Shu S."/>
            <person name="Yoshinaga Y."/>
            <person name="Zane M."/>
            <person name="Rokhsar D."/>
            <person name="Grimwood J."/>
            <person name="Schmutz J."/>
            <person name="Juenger T."/>
        </authorList>
    </citation>
    <scope>NUCLEOTIDE SEQUENCE [LARGE SCALE GENOMIC DNA]</scope>
    <source>
        <strain evidence="3">cv. HAL2</strain>
    </source>
</reference>
<evidence type="ECO:0000313" key="2">
    <source>
        <dbReference type="EMBL" id="PUZ71379.1"/>
    </source>
</evidence>
<name>A0A2T7EU73_9POAL</name>
<dbReference type="Gene3D" id="3.80.10.10">
    <property type="entry name" value="Ribonuclease Inhibitor"/>
    <property type="match status" value="1"/>
</dbReference>
<dbReference type="EMBL" id="CM009750">
    <property type="protein sequence ID" value="PUZ71379.1"/>
    <property type="molecule type" value="Genomic_DNA"/>
</dbReference>
<dbReference type="Gramene" id="PUZ71379">
    <property type="protein sequence ID" value="PUZ71379"/>
    <property type="gene ID" value="GQ55_2G308800"/>
</dbReference>
<dbReference type="AlphaFoldDB" id="A0A2T7EU73"/>
<proteinExistence type="predicted"/>